<dbReference type="EMBL" id="WOTB01000059">
    <property type="protein sequence ID" value="NHN86848.1"/>
    <property type="molecule type" value="Genomic_DNA"/>
</dbReference>
<dbReference type="PROSITE" id="PS50893">
    <property type="entry name" value="ABC_TRANSPORTER_2"/>
    <property type="match status" value="1"/>
</dbReference>
<accession>A0ABX0JVQ5</accession>
<dbReference type="InterPro" id="IPR003439">
    <property type="entry name" value="ABC_transporter-like_ATP-bd"/>
</dbReference>
<evidence type="ECO:0000313" key="6">
    <source>
        <dbReference type="Proteomes" id="UP000635278"/>
    </source>
</evidence>
<dbReference type="InterPro" id="IPR003593">
    <property type="entry name" value="AAA+_ATPase"/>
</dbReference>
<dbReference type="InterPro" id="IPR027417">
    <property type="entry name" value="P-loop_NTPase"/>
</dbReference>
<dbReference type="GO" id="GO:0005524">
    <property type="term" value="F:ATP binding"/>
    <property type="evidence" value="ECO:0007669"/>
    <property type="project" value="UniProtKB-KW"/>
</dbReference>
<dbReference type="Gene3D" id="3.40.50.300">
    <property type="entry name" value="P-loop containing nucleotide triphosphate hydrolases"/>
    <property type="match status" value="1"/>
</dbReference>
<dbReference type="PROSITE" id="PS00211">
    <property type="entry name" value="ABC_TRANSPORTER_1"/>
    <property type="match status" value="1"/>
</dbReference>
<dbReference type="PANTHER" id="PTHR42781:SF4">
    <property type="entry name" value="SPERMIDINE_PUTRESCINE IMPORT ATP-BINDING PROTEIN POTA"/>
    <property type="match status" value="1"/>
</dbReference>
<dbReference type="SUPFAM" id="SSF52540">
    <property type="entry name" value="P-loop containing nucleoside triphosphate hydrolases"/>
    <property type="match status" value="1"/>
</dbReference>
<dbReference type="SMART" id="SM00382">
    <property type="entry name" value="AAA"/>
    <property type="match status" value="1"/>
</dbReference>
<dbReference type="PANTHER" id="PTHR42781">
    <property type="entry name" value="SPERMIDINE/PUTRESCINE IMPORT ATP-BINDING PROTEIN POTA"/>
    <property type="match status" value="1"/>
</dbReference>
<keyword evidence="3 5" id="KW-0067">ATP-binding</keyword>
<comment type="caution">
    <text evidence="5">The sequence shown here is derived from an EMBL/GenBank/DDBJ whole genome shotgun (WGS) entry which is preliminary data.</text>
</comment>
<dbReference type="InterPro" id="IPR050093">
    <property type="entry name" value="ABC_SmlMolc_Importer"/>
</dbReference>
<dbReference type="Proteomes" id="UP000635278">
    <property type="component" value="Unassembled WGS sequence"/>
</dbReference>
<evidence type="ECO:0000256" key="1">
    <source>
        <dbReference type="ARBA" id="ARBA00022448"/>
    </source>
</evidence>
<feature type="domain" description="ABC transporter" evidence="4">
    <location>
        <begin position="3"/>
        <end position="240"/>
    </location>
</feature>
<reference evidence="5 6" key="1">
    <citation type="journal article" date="2020" name="Int. J. Syst. Evol. Microbiol.">
        <title>Novel acetic acid bacteria from cider fermentations: Acetobacter conturbans sp. nov. and Acetobacter fallax sp. nov.</title>
        <authorList>
            <person name="Sombolestani A.S."/>
            <person name="Cleenwerck I."/>
            <person name="Cnockaert M."/>
            <person name="Borremans W."/>
            <person name="Wieme A.D."/>
            <person name="De Vuyst L."/>
            <person name="Vandamme P."/>
        </authorList>
    </citation>
    <scope>NUCLEOTIDE SEQUENCE [LARGE SCALE GENOMIC DNA]</scope>
    <source>
        <strain evidence="5 6">LMG 30640</strain>
    </source>
</reference>
<name>A0ABX0JVQ5_9PROT</name>
<dbReference type="RefSeq" id="WP_173585160.1">
    <property type="nucleotide sequence ID" value="NZ_WOTB01000059.1"/>
</dbReference>
<keyword evidence="1" id="KW-0813">Transport</keyword>
<keyword evidence="6" id="KW-1185">Reference proteome</keyword>
<keyword evidence="2" id="KW-0547">Nucleotide-binding</keyword>
<evidence type="ECO:0000256" key="2">
    <source>
        <dbReference type="ARBA" id="ARBA00022741"/>
    </source>
</evidence>
<evidence type="ECO:0000313" key="5">
    <source>
        <dbReference type="EMBL" id="NHN86848.1"/>
    </source>
</evidence>
<evidence type="ECO:0000256" key="3">
    <source>
        <dbReference type="ARBA" id="ARBA00022840"/>
    </source>
</evidence>
<dbReference type="InterPro" id="IPR017871">
    <property type="entry name" value="ABC_transporter-like_CS"/>
</dbReference>
<organism evidence="5 6">
    <name type="scientific">Acetobacter musti</name>
    <dbReference type="NCBI Taxonomy" id="864732"/>
    <lineage>
        <taxon>Bacteria</taxon>
        <taxon>Pseudomonadati</taxon>
        <taxon>Pseudomonadota</taxon>
        <taxon>Alphaproteobacteria</taxon>
        <taxon>Acetobacterales</taxon>
        <taxon>Acetobacteraceae</taxon>
        <taxon>Acetobacter</taxon>
    </lineage>
</organism>
<gene>
    <name evidence="5" type="ORF">GOB93_19930</name>
</gene>
<proteinExistence type="predicted"/>
<protein>
    <submittedName>
        <fullName evidence="5">ATP-binding cassette domain-containing protein</fullName>
    </submittedName>
</protein>
<dbReference type="Pfam" id="PF00005">
    <property type="entry name" value="ABC_tran"/>
    <property type="match status" value="1"/>
</dbReference>
<evidence type="ECO:0000259" key="4">
    <source>
        <dbReference type="PROSITE" id="PS50893"/>
    </source>
</evidence>
<sequence length="367" mass="39674">MSVRIETLVRRAPGAAEKVLLRGVSLDVPDGGFVALVGPSGAGKTTLLRSIAGLDAPESGHVIIDGRAVEGLAPRERNVGFVFQNYALFRHMTVAKNISFGLDVLPRRKRPSKNDIAARVTELLTLIQLPDLSQAYPERLSGGQRQRVALARALATGPRLLLLDEPFGALDPVVRRTVRAWIRSLHDQLGLTTILVTHDQEEALDVADRVVVMQDGQIVQDADPQTLEQEPATPFVMEFLGESLRFEGQVSAGRFVPNQMNVEAFSVAGLVDGPATAMIRPHEACLENTGADTTVHRIGARYGMARLSVDLGTRMVEILRPETEAATLPAAGVSLVIKEARLFRDGKLAWAGGLAEDRPAHDMAAQI</sequence>